<proteinExistence type="inferred from homology"/>
<evidence type="ECO:0000256" key="8">
    <source>
        <dbReference type="ARBA" id="ARBA00022842"/>
    </source>
</evidence>
<keyword evidence="3 9" id="KW-0808">Transferase</keyword>
<dbReference type="PROSITE" id="PS01075">
    <property type="entry name" value="ACETATE_KINASE_1"/>
    <property type="match status" value="1"/>
</dbReference>
<comment type="cofactor">
    <cofactor evidence="9">
        <name>Mg(2+)</name>
        <dbReference type="ChEBI" id="CHEBI:18420"/>
    </cofactor>
    <cofactor evidence="9">
        <name>Mn(2+)</name>
        <dbReference type="ChEBI" id="CHEBI:29035"/>
    </cofactor>
    <text evidence="9">Mg(2+). Can also accept Mn(2+).</text>
</comment>
<evidence type="ECO:0000256" key="6">
    <source>
        <dbReference type="ARBA" id="ARBA00022777"/>
    </source>
</evidence>
<feature type="site" description="Transition state stabilizer" evidence="9">
    <location>
        <position position="156"/>
    </location>
</feature>
<keyword evidence="6 9" id="KW-0418">Kinase</keyword>
<name>A0ABX0Q653_9GAMM</name>
<dbReference type="PROSITE" id="PS01076">
    <property type="entry name" value="ACETATE_KINASE_2"/>
    <property type="match status" value="1"/>
</dbReference>
<gene>
    <name evidence="9" type="primary">ackA</name>
    <name evidence="11" type="ORF">HBF26_13580</name>
</gene>
<organism evidence="11 12">
    <name type="scientific">Luteibacter jiangsuensis</name>
    <dbReference type="NCBI Taxonomy" id="637577"/>
    <lineage>
        <taxon>Bacteria</taxon>
        <taxon>Pseudomonadati</taxon>
        <taxon>Pseudomonadota</taxon>
        <taxon>Gammaproteobacteria</taxon>
        <taxon>Lysobacterales</taxon>
        <taxon>Rhodanobacteraceae</taxon>
        <taxon>Luteibacter</taxon>
    </lineage>
</organism>
<feature type="active site" description="Proton donor/acceptor" evidence="9">
    <location>
        <position position="125"/>
    </location>
</feature>
<dbReference type="EC" id="2.7.2.1" evidence="9"/>
<dbReference type="Proteomes" id="UP001429601">
    <property type="component" value="Unassembled WGS sequence"/>
</dbReference>
<dbReference type="PANTHER" id="PTHR21060:SF21">
    <property type="entry name" value="ACETATE KINASE"/>
    <property type="match status" value="1"/>
</dbReference>
<evidence type="ECO:0000256" key="2">
    <source>
        <dbReference type="ARBA" id="ARBA00022490"/>
    </source>
</evidence>
<evidence type="ECO:0000313" key="12">
    <source>
        <dbReference type="Proteomes" id="UP001429601"/>
    </source>
</evidence>
<keyword evidence="4 9" id="KW-0479">Metal-binding</keyword>
<dbReference type="SUPFAM" id="SSF53067">
    <property type="entry name" value="Actin-like ATPase domain"/>
    <property type="match status" value="2"/>
</dbReference>
<evidence type="ECO:0000256" key="9">
    <source>
        <dbReference type="HAMAP-Rule" id="MF_00020"/>
    </source>
</evidence>
<dbReference type="HAMAP" id="MF_00020">
    <property type="entry name" value="Acetate_kinase"/>
    <property type="match status" value="1"/>
</dbReference>
<evidence type="ECO:0000256" key="1">
    <source>
        <dbReference type="ARBA" id="ARBA00008748"/>
    </source>
</evidence>
<comment type="catalytic activity">
    <reaction evidence="9">
        <text>acetate + ATP = acetyl phosphate + ADP</text>
        <dbReference type="Rhea" id="RHEA:11352"/>
        <dbReference type="ChEBI" id="CHEBI:22191"/>
        <dbReference type="ChEBI" id="CHEBI:30089"/>
        <dbReference type="ChEBI" id="CHEBI:30616"/>
        <dbReference type="ChEBI" id="CHEBI:456216"/>
        <dbReference type="EC" id="2.7.2.1"/>
    </reaction>
</comment>
<dbReference type="Pfam" id="PF00871">
    <property type="entry name" value="Acetate_kinase"/>
    <property type="match status" value="1"/>
</dbReference>
<keyword evidence="8 9" id="KW-0460">Magnesium</keyword>
<dbReference type="InterPro" id="IPR000890">
    <property type="entry name" value="Aliphatic_acid_kin_short-chain"/>
</dbReference>
<feature type="binding site" evidence="9">
    <location>
        <begin position="179"/>
        <end position="183"/>
    </location>
    <ligand>
        <name>ATP</name>
        <dbReference type="ChEBI" id="CHEBI:30616"/>
    </ligand>
</feature>
<evidence type="ECO:0000256" key="10">
    <source>
        <dbReference type="RuleBase" id="RU003835"/>
    </source>
</evidence>
<feature type="binding site" evidence="9">
    <location>
        <position position="68"/>
    </location>
    <ligand>
        <name>substrate</name>
    </ligand>
</feature>
<feature type="binding site" evidence="9">
    <location>
        <begin position="299"/>
        <end position="303"/>
    </location>
    <ligand>
        <name>ATP</name>
        <dbReference type="ChEBI" id="CHEBI:30616"/>
    </ligand>
</feature>
<dbReference type="RefSeq" id="WP_167127469.1">
    <property type="nucleotide sequence ID" value="NZ_JAAQQR010000006.1"/>
</dbReference>
<dbReference type="Gene3D" id="3.30.420.40">
    <property type="match status" value="2"/>
</dbReference>
<accession>A0ABX0Q653</accession>
<feature type="site" description="Transition state stabilizer" evidence="9">
    <location>
        <position position="212"/>
    </location>
</feature>
<evidence type="ECO:0000256" key="5">
    <source>
        <dbReference type="ARBA" id="ARBA00022741"/>
    </source>
</evidence>
<feature type="binding site" evidence="9">
    <location>
        <begin position="254"/>
        <end position="256"/>
    </location>
    <ligand>
        <name>ATP</name>
        <dbReference type="ChEBI" id="CHEBI:30616"/>
    </ligand>
</feature>
<sequence>MTASGHVLALNAGSSSLKYGLYHVEGDRCEERLAAQTEAGHAGEDPVGAIVAALRERSLPVPDAIGHRLVHGGPNVRAHALIDQSLMKHLDEAKAFAPLHVPIAVDIVKHAQRAFPRVPQVACFDTAFHATLPAVARTLPLPEDLRRGGIERYGFHGLSYESIVRQLGKAIPERMVIAHLGNGASLCAVHAGKSVDTTMGLTPTGGIVMGTRPGDLDPGVLLYLMRERGYDVKRLETLVDRESGLKGLSGGTSDMRKLHAMDNEASHLAQDVFVHVARKHVAAMATSLGGMDLLVFTGGIGENDAVTRDAIVDGLRWMGAFDVRTMRTEEDEQIARHTWRLALAP</sequence>
<protein>
    <recommendedName>
        <fullName evidence="9">Acetate kinase</fullName>
        <ecNumber evidence="9">2.7.2.1</ecNumber>
    </recommendedName>
    <alternativeName>
        <fullName evidence="9">Acetokinase</fullName>
    </alternativeName>
</protein>
<comment type="function">
    <text evidence="9">Catalyzes the formation of acetyl phosphate from acetate and ATP. Can also catalyze the reverse reaction.</text>
</comment>
<evidence type="ECO:0000256" key="7">
    <source>
        <dbReference type="ARBA" id="ARBA00022840"/>
    </source>
</evidence>
<dbReference type="PRINTS" id="PR00471">
    <property type="entry name" value="ACETATEKNASE"/>
</dbReference>
<comment type="caution">
    <text evidence="11">The sequence shown here is derived from an EMBL/GenBank/DDBJ whole genome shotgun (WGS) entry which is preliminary data.</text>
</comment>
<comment type="similarity">
    <text evidence="1 9 10">Belongs to the acetokinase family.</text>
</comment>
<evidence type="ECO:0000313" key="11">
    <source>
        <dbReference type="EMBL" id="NID05925.1"/>
    </source>
</evidence>
<comment type="caution">
    <text evidence="9">Lacks conserved residue(s) required for the propagation of feature annotation.</text>
</comment>
<evidence type="ECO:0000256" key="4">
    <source>
        <dbReference type="ARBA" id="ARBA00022723"/>
    </source>
</evidence>
<reference evidence="11 12" key="1">
    <citation type="journal article" date="2011" name="Curr. Microbiol.">
        <title>Luteibacter jiangsuensis sp. nov.: a methamidophos-degrading bacterium isolated from a methamidophos-manufacturing factory.</title>
        <authorList>
            <person name="Wang L."/>
            <person name="Wang G.L."/>
            <person name="Li S.P."/>
            <person name="Jiang J.D."/>
        </authorList>
    </citation>
    <scope>NUCLEOTIDE SEQUENCE [LARGE SCALE GENOMIC DNA]</scope>
    <source>
        <strain evidence="11 12">CGMCC 1.10133</strain>
    </source>
</reference>
<keyword evidence="7 9" id="KW-0067">ATP-binding</keyword>
<comment type="pathway">
    <text evidence="9">Metabolic intermediate biosynthesis; acetyl-CoA biosynthesis; acetyl-CoA from acetate: step 1/2.</text>
</comment>
<comment type="subunit">
    <text evidence="9">Homodimer.</text>
</comment>
<dbReference type="InterPro" id="IPR043129">
    <property type="entry name" value="ATPase_NBD"/>
</dbReference>
<dbReference type="PANTHER" id="PTHR21060">
    <property type="entry name" value="ACETATE KINASE"/>
    <property type="match status" value="1"/>
</dbReference>
<dbReference type="InterPro" id="IPR004372">
    <property type="entry name" value="Ac/propionate_kinase"/>
</dbReference>
<dbReference type="InterPro" id="IPR023865">
    <property type="entry name" value="Aliphatic_acid_kinase_CS"/>
</dbReference>
<evidence type="ECO:0000256" key="3">
    <source>
        <dbReference type="ARBA" id="ARBA00022679"/>
    </source>
</evidence>
<dbReference type="GO" id="GO:0016301">
    <property type="term" value="F:kinase activity"/>
    <property type="evidence" value="ECO:0007669"/>
    <property type="project" value="UniProtKB-KW"/>
</dbReference>
<feature type="binding site" evidence="9">
    <location>
        <position position="330"/>
    </location>
    <ligand>
        <name>Mg(2+)</name>
        <dbReference type="ChEBI" id="CHEBI:18420"/>
    </ligand>
</feature>
<dbReference type="EMBL" id="JAAQQR010000006">
    <property type="protein sequence ID" value="NID05925.1"/>
    <property type="molecule type" value="Genomic_DNA"/>
</dbReference>
<keyword evidence="12" id="KW-1185">Reference proteome</keyword>
<keyword evidence="5 9" id="KW-0547">Nucleotide-binding</keyword>
<keyword evidence="2 9" id="KW-0963">Cytoplasm</keyword>
<comment type="subcellular location">
    <subcellularLocation>
        <location evidence="9">Cytoplasm</location>
    </subcellularLocation>
</comment>